<organism evidence="2">
    <name type="scientific">freshwater metagenome</name>
    <dbReference type="NCBI Taxonomy" id="449393"/>
    <lineage>
        <taxon>unclassified sequences</taxon>
        <taxon>metagenomes</taxon>
        <taxon>ecological metagenomes</taxon>
    </lineage>
</organism>
<dbReference type="EMBL" id="CAEZXM010000287">
    <property type="protein sequence ID" value="CAB4704328.1"/>
    <property type="molecule type" value="Genomic_DNA"/>
</dbReference>
<gene>
    <name evidence="2" type="ORF">UFOPK2366_01425</name>
</gene>
<proteinExistence type="predicted"/>
<name>A0A6J6Q686_9ZZZZ</name>
<evidence type="ECO:0000313" key="2">
    <source>
        <dbReference type="EMBL" id="CAB4704328.1"/>
    </source>
</evidence>
<sequence length="72" mass="8103">MARCGDGNNERQETRCHNAHEAHAIAEDLVKTNDRNMGVAIETAGRQTVGDEQVERSEQQEQQRKAGKQEQL</sequence>
<evidence type="ECO:0000256" key="1">
    <source>
        <dbReference type="SAM" id="MobiDB-lite"/>
    </source>
</evidence>
<dbReference type="AlphaFoldDB" id="A0A6J6Q686"/>
<reference evidence="2" key="1">
    <citation type="submission" date="2020-05" db="EMBL/GenBank/DDBJ databases">
        <authorList>
            <person name="Chiriac C."/>
            <person name="Salcher M."/>
            <person name="Ghai R."/>
            <person name="Kavagutti S V."/>
        </authorList>
    </citation>
    <scope>NUCLEOTIDE SEQUENCE</scope>
</reference>
<feature type="compositionally biased region" description="Basic and acidic residues" evidence="1">
    <location>
        <begin position="53"/>
        <end position="72"/>
    </location>
</feature>
<accession>A0A6J6Q686</accession>
<feature type="region of interest" description="Disordered" evidence="1">
    <location>
        <begin position="40"/>
        <end position="72"/>
    </location>
</feature>
<protein>
    <submittedName>
        <fullName evidence="2">Unannotated protein</fullName>
    </submittedName>
</protein>